<sequence length="60" mass="6517">MSSLISYVCSPEPEPESNKDTKSSQNYLPVGGHFVVLAGEEAQNSSPSKTIHWSFAFSGR</sequence>
<dbReference type="HOGENOM" id="CLU_2944857_0_0_1"/>
<gene>
    <name evidence="2 3" type="ordered locus">At3g15578</name>
</gene>
<organism evidence="3 4">
    <name type="scientific">Arabidopsis thaliana</name>
    <name type="common">Mouse-ear cress</name>
    <dbReference type="NCBI Taxonomy" id="3702"/>
    <lineage>
        <taxon>Eukaryota</taxon>
        <taxon>Viridiplantae</taxon>
        <taxon>Streptophyta</taxon>
        <taxon>Embryophyta</taxon>
        <taxon>Tracheophyta</taxon>
        <taxon>Spermatophyta</taxon>
        <taxon>Magnoliopsida</taxon>
        <taxon>eudicotyledons</taxon>
        <taxon>Gunneridae</taxon>
        <taxon>Pentapetalae</taxon>
        <taxon>rosids</taxon>
        <taxon>malvids</taxon>
        <taxon>Brassicales</taxon>
        <taxon>Brassicaceae</taxon>
        <taxon>Camelineae</taxon>
        <taxon>Arabidopsis</taxon>
    </lineage>
</organism>
<dbReference type="InParanoid" id="B3H6H1"/>
<evidence type="ECO:0000256" key="1">
    <source>
        <dbReference type="SAM" id="MobiDB-lite"/>
    </source>
</evidence>
<accession>B3H6H1</accession>
<reference evidence="4" key="2">
    <citation type="journal article" date="2017" name="Plant J.">
        <title>Araport11: a complete reannotation of the Arabidopsis thaliana reference genome.</title>
        <authorList>
            <person name="Cheng C.Y."/>
            <person name="Krishnakumar V."/>
            <person name="Chan A.P."/>
            <person name="Thibaud-Nissen F."/>
            <person name="Schobel S."/>
            <person name="Town C.D."/>
        </authorList>
    </citation>
    <scope>GENOME REANNOTATION</scope>
    <source>
        <strain evidence="4">cv. Columbia</strain>
    </source>
</reference>
<keyword evidence="4" id="KW-1185">Reference proteome</keyword>
<dbReference type="STRING" id="3702.B3H6H1"/>
<dbReference type="AlphaFoldDB" id="B3H6H1"/>
<proteinExistence type="predicted"/>
<dbReference type="Proteomes" id="UP000006548">
    <property type="component" value="Chromosome 3"/>
</dbReference>
<feature type="region of interest" description="Disordered" evidence="1">
    <location>
        <begin position="1"/>
        <end position="25"/>
    </location>
</feature>
<dbReference type="EMBL" id="CP002686">
    <property type="protein sequence ID" value="AEE75694.1"/>
    <property type="molecule type" value="Genomic_DNA"/>
</dbReference>
<evidence type="ECO:0000313" key="4">
    <source>
        <dbReference type="Proteomes" id="UP000006548"/>
    </source>
</evidence>
<dbReference type="Araport" id="AT3G15578"/>
<dbReference type="KEGG" id="ath:AT3G15578"/>
<protein>
    <submittedName>
        <fullName evidence="3">Uncharacterized protein</fullName>
    </submittedName>
</protein>
<dbReference type="TAIR" id="AT3G15578"/>
<dbReference type="PaxDb" id="3702-AT3G15578.1"/>
<dbReference type="GeneID" id="6240768"/>
<evidence type="ECO:0000313" key="3">
    <source>
        <dbReference type="EMBL" id="AEE75694.1"/>
    </source>
</evidence>
<name>B3H6H1_ARATH</name>
<dbReference type="RefSeq" id="NP_001118638.1">
    <property type="nucleotide sequence ID" value="NM_001125166.1"/>
</dbReference>
<reference evidence="3 4" key="1">
    <citation type="journal article" date="2000" name="Nature">
        <title>Sequence and analysis of chromosome 3 of the plant Arabidopsis thaliana.</title>
        <authorList>
            <consortium name="European Union Chromosome 3 Arabidopsis Sequencing Consortium"/>
            <consortium name="Institute for Genomic Research"/>
            <consortium name="Kazusa DNA Research Institute"/>
            <person name="Salanoubat M."/>
            <person name="Lemcke K."/>
            <person name="Rieger M."/>
            <person name="Ansorge W."/>
            <person name="Unseld M."/>
            <person name="Fartmann B."/>
            <person name="Valle G."/>
            <person name="Blocker H."/>
            <person name="Perez-Alonso M."/>
            <person name="Obermaier B."/>
            <person name="Delseny M."/>
            <person name="Boutry M."/>
            <person name="Grivell L.A."/>
            <person name="Mache R."/>
            <person name="Puigdomenech P."/>
            <person name="De Simone V."/>
            <person name="Choisne N."/>
            <person name="Artiguenave F."/>
            <person name="Robert C."/>
            <person name="Brottier P."/>
            <person name="Wincker P."/>
            <person name="Cattolico L."/>
            <person name="Weissenbach J."/>
            <person name="Saurin W."/>
            <person name="Quetier F."/>
            <person name="Schafer M."/>
            <person name="Muller-Auer S."/>
            <person name="Gabel C."/>
            <person name="Fuchs M."/>
            <person name="Benes V."/>
            <person name="Wurmbach E."/>
            <person name="Drzonek H."/>
            <person name="Erfle H."/>
            <person name="Jordan N."/>
            <person name="Bangert S."/>
            <person name="Wiedelmann R."/>
            <person name="Kranz H."/>
            <person name="Voss H."/>
            <person name="Holland R."/>
            <person name="Brandt P."/>
            <person name="Nyakatura G."/>
            <person name="Vezzi A."/>
            <person name="D'Angelo M."/>
            <person name="Pallavicini A."/>
            <person name="Toppo S."/>
            <person name="Simionati B."/>
            <person name="Conrad A."/>
            <person name="Hornischer K."/>
            <person name="Kauer G."/>
            <person name="Lohnert T.H."/>
            <person name="Nordsiek G."/>
            <person name="Reichelt J."/>
            <person name="Scharfe M."/>
            <person name="Schon O."/>
            <person name="Bargues M."/>
            <person name="Terol J."/>
            <person name="Climent J."/>
            <person name="Navarro P."/>
            <person name="Collado C."/>
            <person name="Perez-Perez A."/>
            <person name="Ottenwalder B."/>
            <person name="Duchemin D."/>
            <person name="Cooke R."/>
            <person name="Laudie M."/>
            <person name="Berger-Llauro C."/>
            <person name="Purnelle B."/>
            <person name="Masuy D."/>
            <person name="de Haan M."/>
            <person name="Maarse A.C."/>
            <person name="Alcaraz J.P."/>
            <person name="Cottet A."/>
            <person name="Casacuberta E."/>
            <person name="Monfort A."/>
            <person name="Argiriou A."/>
            <person name="flores M."/>
            <person name="Liguori R."/>
            <person name="Vitale D."/>
            <person name="Mannhaupt G."/>
            <person name="Haase D."/>
            <person name="Schoof H."/>
            <person name="Rudd S."/>
            <person name="Zaccaria P."/>
            <person name="Mewes H.W."/>
            <person name="Mayer K.F."/>
            <person name="Kaul S."/>
            <person name="Town C.D."/>
            <person name="Koo H.L."/>
            <person name="Tallon L.J."/>
            <person name="Jenkins J."/>
            <person name="Rooney T."/>
            <person name="Rizzo M."/>
            <person name="Walts A."/>
            <person name="Utterback T."/>
            <person name="Fujii C.Y."/>
            <person name="Shea T.P."/>
            <person name="Creasy T.H."/>
            <person name="Haas B."/>
            <person name="Maiti R."/>
            <person name="Wu D."/>
            <person name="Peterson J."/>
            <person name="Van Aken S."/>
            <person name="Pai G."/>
            <person name="Militscher J."/>
            <person name="Sellers P."/>
            <person name="Gill J.E."/>
            <person name="Feldblyum T.V."/>
            <person name="Preuss D."/>
            <person name="Lin X."/>
            <person name="Nierman W.C."/>
            <person name="Salzberg S.L."/>
            <person name="White O."/>
            <person name="Venter J.C."/>
            <person name="Fraser C.M."/>
            <person name="Kaneko T."/>
            <person name="Nakamura Y."/>
            <person name="Sato S."/>
            <person name="Kato T."/>
            <person name="Asamizu E."/>
            <person name="Sasamoto S."/>
            <person name="Kimura T."/>
            <person name="Idesawa K."/>
            <person name="Kawashima K."/>
            <person name="Kishida Y."/>
            <person name="Kiyokawa C."/>
            <person name="Kohara M."/>
            <person name="Matsumoto M."/>
            <person name="Matsuno A."/>
            <person name="Muraki A."/>
            <person name="Nakayama S."/>
            <person name="Nakazaki N."/>
            <person name="Shinpo S."/>
            <person name="Takeuchi C."/>
            <person name="Wada T."/>
            <person name="Watanabe A."/>
            <person name="Yamada M."/>
            <person name="Yasuda M."/>
            <person name="Tabata S."/>
        </authorList>
    </citation>
    <scope>NUCLEOTIDE SEQUENCE [LARGE SCALE GENOMIC DNA]</scope>
    <source>
        <strain evidence="4">cv. Columbia</strain>
    </source>
</reference>
<evidence type="ECO:0000313" key="2">
    <source>
        <dbReference type="Araport" id="AT3G15578"/>
    </source>
</evidence>